<dbReference type="AlphaFoldDB" id="A0A1I2Q6B0"/>
<name>A0A1I2Q6B0_9FLAO</name>
<protein>
    <recommendedName>
        <fullName evidence="3">SpoIIAA-like</fullName>
    </recommendedName>
</protein>
<reference evidence="2" key="1">
    <citation type="submission" date="2016-10" db="EMBL/GenBank/DDBJ databases">
        <authorList>
            <person name="Varghese N."/>
            <person name="Submissions S."/>
        </authorList>
    </citation>
    <scope>NUCLEOTIDE SEQUENCE [LARGE SCALE GENOMIC DNA]</scope>
    <source>
        <strain evidence="2">DSM 23515</strain>
    </source>
</reference>
<keyword evidence="2" id="KW-1185">Reference proteome</keyword>
<dbReference type="EMBL" id="FOOH01000042">
    <property type="protein sequence ID" value="SFG22899.1"/>
    <property type="molecule type" value="Genomic_DNA"/>
</dbReference>
<gene>
    <name evidence="1" type="ORF">SAMN04488033_1424</name>
</gene>
<accession>A0A1I2Q6B0</accession>
<dbReference type="Proteomes" id="UP000199116">
    <property type="component" value="Unassembled WGS sequence"/>
</dbReference>
<proteinExistence type="predicted"/>
<dbReference type="RefSeq" id="WP_075326645.1">
    <property type="nucleotide sequence ID" value="NZ_FOOH01000042.1"/>
</dbReference>
<sequence>MTTDKLEVKFGQVRIFQNILIAELNEGLLFTSENNKELLAIGKEVFKGKDYGYISFRKNSYAVDPMVYRESAQAQNLKAIAVVSENELIRLNAHKVERQFYKTQNSFEVFDNLDQAINWIQFEI</sequence>
<evidence type="ECO:0000313" key="2">
    <source>
        <dbReference type="Proteomes" id="UP000199116"/>
    </source>
</evidence>
<organism evidence="1 2">
    <name type="scientific">Salegentibacter agarivorans</name>
    <dbReference type="NCBI Taxonomy" id="345907"/>
    <lineage>
        <taxon>Bacteria</taxon>
        <taxon>Pseudomonadati</taxon>
        <taxon>Bacteroidota</taxon>
        <taxon>Flavobacteriia</taxon>
        <taxon>Flavobacteriales</taxon>
        <taxon>Flavobacteriaceae</taxon>
        <taxon>Salegentibacter</taxon>
    </lineage>
</organism>
<evidence type="ECO:0000313" key="1">
    <source>
        <dbReference type="EMBL" id="SFG22899.1"/>
    </source>
</evidence>
<evidence type="ECO:0008006" key="3">
    <source>
        <dbReference type="Google" id="ProtNLM"/>
    </source>
</evidence>